<evidence type="ECO:0000313" key="2">
    <source>
        <dbReference type="EMBL" id="QTD52697.1"/>
    </source>
</evidence>
<dbReference type="RefSeq" id="WP_237382801.1">
    <property type="nucleotide sequence ID" value="NZ_CP071793.1"/>
</dbReference>
<protein>
    <submittedName>
        <fullName evidence="2">HEAT repeat domain-containing protein</fullName>
    </submittedName>
</protein>
<dbReference type="Gene3D" id="1.25.10.10">
    <property type="entry name" value="Leucine-rich Repeat Variant"/>
    <property type="match status" value="1"/>
</dbReference>
<evidence type="ECO:0000256" key="1">
    <source>
        <dbReference type="SAM" id="MobiDB-lite"/>
    </source>
</evidence>
<dbReference type="KEGG" id="scor:J3U87_09495"/>
<reference evidence="2" key="1">
    <citation type="submission" date="2021-03" db="EMBL/GenBank/DDBJ databases">
        <title>Acanthopleuribacteraceae sp. M133.</title>
        <authorList>
            <person name="Wang G."/>
        </authorList>
    </citation>
    <scope>NUCLEOTIDE SEQUENCE</scope>
    <source>
        <strain evidence="2">M133</strain>
    </source>
</reference>
<accession>A0A8A4TTJ4</accession>
<gene>
    <name evidence="2" type="ORF">J3U87_09495</name>
</gene>
<keyword evidence="3" id="KW-1185">Reference proteome</keyword>
<dbReference type="InterPro" id="IPR011989">
    <property type="entry name" value="ARM-like"/>
</dbReference>
<sequence>MVYSYLVNRVNRMRVKSKLASLGVRMMQADPQYVGSYPVAGSGRGHDFRFDPKALALDFPFSQPLEAQFTLVAKGSESSYGQFFQTGDPAFDARFDLWSSDYRALSYLDHQSRVLIRRLGHLTLTHEGIRVTFLDKLLLPFSLRGHLKGVASPVRIGNMAQVFEDVSTLKKNLLRTRVTTDRMWQIIAGDPVEDVRVNFLGLWLQHHRDKETGRIQPPGFERPEGFPLPSQEIRLLELLLREGAAFERLAGEFLPGFTAKLAPYLARELATREPGLRARILRGALVHRPLVEEAVSGIAEMGDRGALDDLFACRYRFQEPETQAAVLQAIGRLGGPKACRYLLDLIPRKWTLVNPNVVIAALARCGEYDTIERLVALRERNPRLAGNISVAIRGIQDRLGLTSEARGMISVSGEREHAGGLSLIGDQDQAGRLDLADRSAATETGDRDPGS</sequence>
<dbReference type="EMBL" id="CP071793">
    <property type="protein sequence ID" value="QTD52697.1"/>
    <property type="molecule type" value="Genomic_DNA"/>
</dbReference>
<dbReference type="AlphaFoldDB" id="A0A8A4TTJ4"/>
<dbReference type="Proteomes" id="UP000663929">
    <property type="component" value="Chromosome"/>
</dbReference>
<feature type="region of interest" description="Disordered" evidence="1">
    <location>
        <begin position="425"/>
        <end position="451"/>
    </location>
</feature>
<name>A0A8A4TTJ4_SULCO</name>
<organism evidence="2 3">
    <name type="scientific">Sulfidibacter corallicola</name>
    <dbReference type="NCBI Taxonomy" id="2818388"/>
    <lineage>
        <taxon>Bacteria</taxon>
        <taxon>Pseudomonadati</taxon>
        <taxon>Acidobacteriota</taxon>
        <taxon>Holophagae</taxon>
        <taxon>Acanthopleuribacterales</taxon>
        <taxon>Acanthopleuribacteraceae</taxon>
        <taxon>Sulfidibacter</taxon>
    </lineage>
</organism>
<evidence type="ECO:0000313" key="3">
    <source>
        <dbReference type="Proteomes" id="UP000663929"/>
    </source>
</evidence>
<proteinExistence type="predicted"/>